<comment type="pathway">
    <text evidence="5">Carbohydrate metabolism; tricarboxylic acid cycle.</text>
</comment>
<protein>
    <recommendedName>
        <fullName evidence="5">Succinate dehydrogenase hydrophobic membrane anchor subunit</fullName>
    </recommendedName>
</protein>
<dbReference type="GO" id="GO:0046872">
    <property type="term" value="F:metal ion binding"/>
    <property type="evidence" value="ECO:0007669"/>
    <property type="project" value="UniProtKB-KW"/>
</dbReference>
<evidence type="ECO:0000256" key="7">
    <source>
        <dbReference type="PIRSR" id="PIRSR000169-2"/>
    </source>
</evidence>
<name>A0A3M0A180_9GAMM</name>
<dbReference type="GO" id="GO:0005886">
    <property type="term" value="C:plasma membrane"/>
    <property type="evidence" value="ECO:0007669"/>
    <property type="project" value="UniProtKB-SubCell"/>
</dbReference>
<reference evidence="9 10" key="1">
    <citation type="submission" date="2018-10" db="EMBL/GenBank/DDBJ databases">
        <title>Genomic Encyclopedia of Type Strains, Phase IV (KMG-IV): sequencing the most valuable type-strain genomes for metagenomic binning, comparative biology and taxonomic classification.</title>
        <authorList>
            <person name="Goeker M."/>
        </authorList>
    </citation>
    <scope>NUCLEOTIDE SEQUENCE [LARGE SCALE GENOMIC DNA]</scope>
    <source>
        <strain evidence="9 10">DSM 25080</strain>
    </source>
</reference>
<keyword evidence="7" id="KW-0479">Metal-binding</keyword>
<keyword evidence="5" id="KW-0249">Electron transport</keyword>
<feature type="transmembrane region" description="Helical" evidence="8">
    <location>
        <begin position="21"/>
        <end position="39"/>
    </location>
</feature>
<comment type="cofactor">
    <cofactor evidence="7">
        <name>heme</name>
        <dbReference type="ChEBI" id="CHEBI:30413"/>
    </cofactor>
    <text evidence="7">The heme is bound between the two transmembrane subunits.</text>
</comment>
<keyword evidence="4 8" id="KW-1133">Transmembrane helix</keyword>
<feature type="binding site" evidence="6">
    <location>
        <position position="83"/>
    </location>
    <ligand>
        <name>a ubiquinone</name>
        <dbReference type="ChEBI" id="CHEBI:16389"/>
    </ligand>
</feature>
<evidence type="ECO:0000313" key="9">
    <source>
        <dbReference type="EMBL" id="RMA78911.1"/>
    </source>
</evidence>
<keyword evidence="5" id="KW-0816">Tricarboxylic acid cycle</keyword>
<keyword evidence="10" id="KW-1185">Reference proteome</keyword>
<dbReference type="GO" id="GO:0020037">
    <property type="term" value="F:heme binding"/>
    <property type="evidence" value="ECO:0007669"/>
    <property type="project" value="InterPro"/>
</dbReference>
<dbReference type="GO" id="GO:0009055">
    <property type="term" value="F:electron transfer activity"/>
    <property type="evidence" value="ECO:0007669"/>
    <property type="project" value="TreeGrafter"/>
</dbReference>
<evidence type="ECO:0000256" key="6">
    <source>
        <dbReference type="PIRSR" id="PIRSR000169-1"/>
    </source>
</evidence>
<dbReference type="CDD" id="cd03494">
    <property type="entry name" value="SQR_TypeC_SdhD"/>
    <property type="match status" value="1"/>
</dbReference>
<evidence type="ECO:0000256" key="3">
    <source>
        <dbReference type="ARBA" id="ARBA00022692"/>
    </source>
</evidence>
<evidence type="ECO:0000256" key="8">
    <source>
        <dbReference type="SAM" id="Phobius"/>
    </source>
</evidence>
<proteinExistence type="predicted"/>
<dbReference type="InterPro" id="IPR034804">
    <property type="entry name" value="SQR/QFR_C/D"/>
</dbReference>
<evidence type="ECO:0000256" key="1">
    <source>
        <dbReference type="ARBA" id="ARBA00004050"/>
    </source>
</evidence>
<dbReference type="RefSeq" id="WP_121877545.1">
    <property type="nucleotide sequence ID" value="NZ_REFJ01000005.1"/>
</dbReference>
<dbReference type="UniPathway" id="UPA00223"/>
<dbReference type="Gene3D" id="1.20.1300.10">
    <property type="entry name" value="Fumarate reductase/succinate dehydrogenase, transmembrane subunit"/>
    <property type="match status" value="1"/>
</dbReference>
<keyword evidence="5" id="KW-0997">Cell inner membrane</keyword>
<evidence type="ECO:0000256" key="2">
    <source>
        <dbReference type="ARBA" id="ARBA00004141"/>
    </source>
</evidence>
<gene>
    <name evidence="9" type="ORF">DFR27_2252</name>
</gene>
<dbReference type="InterPro" id="IPR014312">
    <property type="entry name" value="Succ_DH_anchor"/>
</dbReference>
<dbReference type="PANTHER" id="PTHR38689">
    <property type="entry name" value="SUCCINATE DEHYDROGENASE HYDROPHOBIC MEMBRANE ANCHOR SUBUNIT"/>
    <property type="match status" value="1"/>
</dbReference>
<evidence type="ECO:0000313" key="10">
    <source>
        <dbReference type="Proteomes" id="UP000267187"/>
    </source>
</evidence>
<dbReference type="GO" id="GO:0017004">
    <property type="term" value="P:cytochrome complex assembly"/>
    <property type="evidence" value="ECO:0007669"/>
    <property type="project" value="TreeGrafter"/>
</dbReference>
<keyword evidence="5" id="KW-0813">Transport</keyword>
<dbReference type="AlphaFoldDB" id="A0A3M0A180"/>
<feature type="binding site" description="axial binding residue" evidence="7">
    <location>
        <position position="71"/>
    </location>
    <ligand>
        <name>heme</name>
        <dbReference type="ChEBI" id="CHEBI:30413"/>
        <note>ligand shared with second transmembrane subunit</note>
    </ligand>
    <ligandPart>
        <name>Fe</name>
        <dbReference type="ChEBI" id="CHEBI:18248"/>
    </ligandPart>
</feature>
<dbReference type="GO" id="GO:0006099">
    <property type="term" value="P:tricarboxylic acid cycle"/>
    <property type="evidence" value="ECO:0007669"/>
    <property type="project" value="UniProtKB-UniRule"/>
</dbReference>
<keyword evidence="3 8" id="KW-0812">Transmembrane</keyword>
<keyword evidence="5" id="KW-1003">Cell membrane</keyword>
<dbReference type="SUPFAM" id="SSF81343">
    <property type="entry name" value="Fumarate reductase respiratory complex transmembrane subunits"/>
    <property type="match status" value="1"/>
</dbReference>
<dbReference type="NCBIfam" id="TIGR02968">
    <property type="entry name" value="succ_dehyd_anc"/>
    <property type="match status" value="1"/>
</dbReference>
<organism evidence="9 10">
    <name type="scientific">Umboniibacter marinipuniceus</name>
    <dbReference type="NCBI Taxonomy" id="569599"/>
    <lineage>
        <taxon>Bacteria</taxon>
        <taxon>Pseudomonadati</taxon>
        <taxon>Pseudomonadota</taxon>
        <taxon>Gammaproteobacteria</taxon>
        <taxon>Cellvibrionales</taxon>
        <taxon>Cellvibrionaceae</taxon>
        <taxon>Umboniibacter</taxon>
    </lineage>
</organism>
<comment type="caution">
    <text evidence="9">The sequence shown here is derived from an EMBL/GenBank/DDBJ whole genome shotgun (WGS) entry which is preliminary data.</text>
</comment>
<accession>A0A3M0A180</accession>
<evidence type="ECO:0000256" key="4">
    <source>
        <dbReference type="ARBA" id="ARBA00022989"/>
    </source>
</evidence>
<dbReference type="EMBL" id="REFJ01000005">
    <property type="protein sequence ID" value="RMA78911.1"/>
    <property type="molecule type" value="Genomic_DNA"/>
</dbReference>
<dbReference type="OrthoDB" id="5612767at2"/>
<sequence>MVKSVTSLGRSGVADFVIQRLSAVILLAFFLYVGFVVLCTPELTYSAWSAAFAPTWVKVFSLLAILSLAGHAWIGWWAVLSDYVTERMMGGKATFLRLLLQLIGFIILVFYMVWSFQILWG</sequence>
<evidence type="ECO:0000256" key="5">
    <source>
        <dbReference type="PIRNR" id="PIRNR000169"/>
    </source>
</evidence>
<feature type="transmembrane region" description="Helical" evidence="8">
    <location>
        <begin position="99"/>
        <end position="120"/>
    </location>
</feature>
<keyword evidence="7" id="KW-0408">Iron</keyword>
<dbReference type="Proteomes" id="UP000267187">
    <property type="component" value="Unassembled WGS sequence"/>
</dbReference>
<keyword evidence="5 8" id="KW-0472">Membrane</keyword>
<keyword evidence="7" id="KW-0349">Heme</keyword>
<comment type="subcellular location">
    <subcellularLocation>
        <location evidence="5">Cell inner membrane</location>
        <topology evidence="5">Multi-pass membrane protein</topology>
    </subcellularLocation>
    <subcellularLocation>
        <location evidence="2">Membrane</location>
        <topology evidence="2">Multi-pass membrane protein</topology>
    </subcellularLocation>
</comment>
<comment type="function">
    <text evidence="1 5">Membrane-anchoring subunit of succinate dehydrogenase (SDH).</text>
</comment>
<dbReference type="PIRSF" id="PIRSF000169">
    <property type="entry name" value="SDH_D"/>
    <property type="match status" value="1"/>
</dbReference>
<feature type="transmembrane region" description="Helical" evidence="8">
    <location>
        <begin position="59"/>
        <end position="79"/>
    </location>
</feature>
<dbReference type="PANTHER" id="PTHR38689:SF1">
    <property type="entry name" value="SUCCINATE DEHYDROGENASE HYDROPHOBIC MEMBRANE ANCHOR SUBUNIT"/>
    <property type="match status" value="1"/>
</dbReference>